<proteinExistence type="predicted"/>
<dbReference type="AlphaFoldDB" id="A0A7M7GI99"/>
<evidence type="ECO:0000256" key="1">
    <source>
        <dbReference type="SAM" id="MobiDB-lite"/>
    </source>
</evidence>
<protein>
    <submittedName>
        <fullName evidence="2">Uncharacterized protein</fullName>
    </submittedName>
</protein>
<evidence type="ECO:0000313" key="2">
    <source>
        <dbReference type="EnsemblMetazoa" id="XP_003731536"/>
    </source>
</evidence>
<dbReference type="GO" id="GO:0007131">
    <property type="term" value="P:reciprocal meiotic recombination"/>
    <property type="evidence" value="ECO:0000318"/>
    <property type="project" value="GO_Central"/>
</dbReference>
<dbReference type="OrthoDB" id="9062105at2759"/>
<dbReference type="Proteomes" id="UP000007110">
    <property type="component" value="Unassembled WGS sequence"/>
</dbReference>
<dbReference type="GO" id="GO:0015616">
    <property type="term" value="F:DNA translocase activity"/>
    <property type="evidence" value="ECO:0000318"/>
    <property type="project" value="GO_Central"/>
</dbReference>
<feature type="region of interest" description="Disordered" evidence="1">
    <location>
        <begin position="1"/>
        <end position="120"/>
    </location>
</feature>
<dbReference type="KEGG" id="spu:100891361"/>
<dbReference type="GeneID" id="100891361"/>
<organism evidence="2 3">
    <name type="scientific">Strongylocentrotus purpuratus</name>
    <name type="common">Purple sea urchin</name>
    <dbReference type="NCBI Taxonomy" id="7668"/>
    <lineage>
        <taxon>Eukaryota</taxon>
        <taxon>Metazoa</taxon>
        <taxon>Echinodermata</taxon>
        <taxon>Eleutherozoa</taxon>
        <taxon>Echinozoa</taxon>
        <taxon>Echinoidea</taxon>
        <taxon>Euechinoidea</taxon>
        <taxon>Echinacea</taxon>
        <taxon>Camarodonta</taxon>
        <taxon>Echinidea</taxon>
        <taxon>Strongylocentrotidae</taxon>
        <taxon>Strongylocentrotus</taxon>
    </lineage>
</organism>
<keyword evidence="3" id="KW-1185">Reference proteome</keyword>
<dbReference type="GO" id="GO:0045003">
    <property type="term" value="P:double-strand break repair via synthesis-dependent strand annealing"/>
    <property type="evidence" value="ECO:0000318"/>
    <property type="project" value="GO_Central"/>
</dbReference>
<reference evidence="3" key="1">
    <citation type="submission" date="2015-02" db="EMBL/GenBank/DDBJ databases">
        <title>Genome sequencing for Strongylocentrotus purpuratus.</title>
        <authorList>
            <person name="Murali S."/>
            <person name="Liu Y."/>
            <person name="Vee V."/>
            <person name="English A."/>
            <person name="Wang M."/>
            <person name="Skinner E."/>
            <person name="Han Y."/>
            <person name="Muzny D.M."/>
            <person name="Worley K.C."/>
            <person name="Gibbs R.A."/>
        </authorList>
    </citation>
    <scope>NUCLEOTIDE SEQUENCE</scope>
</reference>
<dbReference type="GO" id="GO:0005634">
    <property type="term" value="C:nucleus"/>
    <property type="evidence" value="ECO:0000318"/>
    <property type="project" value="GO_Central"/>
</dbReference>
<evidence type="ECO:0000313" key="3">
    <source>
        <dbReference type="Proteomes" id="UP000007110"/>
    </source>
</evidence>
<dbReference type="InParanoid" id="A0A7M7GI99"/>
<feature type="compositionally biased region" description="Polar residues" evidence="1">
    <location>
        <begin position="140"/>
        <end position="151"/>
    </location>
</feature>
<dbReference type="RefSeq" id="XP_003731536.3">
    <property type="nucleotide sequence ID" value="XM_003731488.3"/>
</dbReference>
<accession>A0A7M7GI99</accession>
<feature type="compositionally biased region" description="Basic and acidic residues" evidence="1">
    <location>
        <begin position="93"/>
        <end position="106"/>
    </location>
</feature>
<reference evidence="2" key="2">
    <citation type="submission" date="2021-01" db="UniProtKB">
        <authorList>
            <consortium name="EnsemblMetazoa"/>
        </authorList>
    </citation>
    <scope>IDENTIFICATION</scope>
</reference>
<dbReference type="EnsemblMetazoa" id="XM_003731488">
    <property type="protein sequence ID" value="XP_003731536"/>
    <property type="gene ID" value="LOC100891361"/>
</dbReference>
<dbReference type="OMA" id="NDECLAT"/>
<name>A0A7M7GI99_STRPU</name>
<sequence length="320" mass="35278">MRRSAAPSQQGLAPKRPRFNPPFRSSNPVPLGTPRPLPSQQVTTSNTQRLPRTLQPASSDNDECLATTIGIKETSNDREQVQAAVNSVQPGEDGEKNDHQASRNHGENIPGRTSIKLKSENISGKASVILESDAKDMGESQPQGHTENQQLAGADVRDTTQEVHRLTHVDGEGSAGTRPQHLQLKKSGLQRKPFMVKQLTPTVKPPTGEAEDDGPKRHYYSVMWCKLSKKKHKKWEGDALLITKGRSVTLLNVEGKEIGKGSGYRPSELDSMEEGHTLCVGGKEIEVRYKPNLGFVGEKNLSVWSQKVFANIYFKSSTQR</sequence>
<feature type="region of interest" description="Disordered" evidence="1">
    <location>
        <begin position="135"/>
        <end position="159"/>
    </location>
</feature>
<feature type="compositionally biased region" description="Polar residues" evidence="1">
    <location>
        <begin position="1"/>
        <end position="11"/>
    </location>
</feature>
<feature type="compositionally biased region" description="Polar residues" evidence="1">
    <location>
        <begin position="38"/>
        <end position="59"/>
    </location>
</feature>